<feature type="transmembrane region" description="Helical" evidence="1">
    <location>
        <begin position="51"/>
        <end position="70"/>
    </location>
</feature>
<keyword evidence="1" id="KW-1133">Transmembrane helix</keyword>
<keyword evidence="1" id="KW-0472">Membrane</keyword>
<protein>
    <recommendedName>
        <fullName evidence="4">Rod shape-determining protein MreD</fullName>
    </recommendedName>
</protein>
<evidence type="ECO:0000313" key="2">
    <source>
        <dbReference type="EMBL" id="PIR96628.1"/>
    </source>
</evidence>
<evidence type="ECO:0008006" key="4">
    <source>
        <dbReference type="Google" id="ProtNLM"/>
    </source>
</evidence>
<comment type="caution">
    <text evidence="2">The sequence shown here is derived from an EMBL/GenBank/DDBJ whole genome shotgun (WGS) entry which is preliminary data.</text>
</comment>
<feature type="transmembrane region" description="Helical" evidence="1">
    <location>
        <begin position="142"/>
        <end position="163"/>
    </location>
</feature>
<gene>
    <name evidence="2" type="ORF">COT92_00025</name>
</gene>
<name>A0A2H0VBZ1_9BACT</name>
<proteinExistence type="predicted"/>
<feature type="transmembrane region" description="Helical" evidence="1">
    <location>
        <begin position="101"/>
        <end position="122"/>
    </location>
</feature>
<dbReference type="Proteomes" id="UP000230922">
    <property type="component" value="Unassembled WGS sequence"/>
</dbReference>
<reference evidence="3" key="1">
    <citation type="submission" date="2017-09" db="EMBL/GenBank/DDBJ databases">
        <title>Depth-based differentiation of microbial function through sediment-hosted aquifers and enrichment of novel symbionts in the deep terrestrial subsurface.</title>
        <authorList>
            <person name="Probst A.J."/>
            <person name="Ladd B."/>
            <person name="Jarett J.K."/>
            <person name="Geller-Mcgrath D.E."/>
            <person name="Sieber C.M.K."/>
            <person name="Emerson J.B."/>
            <person name="Anantharaman K."/>
            <person name="Thomas B.C."/>
            <person name="Malmstrom R."/>
            <person name="Stieglmeier M."/>
            <person name="Klingl A."/>
            <person name="Woyke T."/>
            <person name="Ryan C.M."/>
            <person name="Banfield J.F."/>
        </authorList>
    </citation>
    <scope>NUCLEOTIDE SEQUENCE [LARGE SCALE GENOMIC DNA]</scope>
</reference>
<evidence type="ECO:0000256" key="1">
    <source>
        <dbReference type="SAM" id="Phobius"/>
    </source>
</evidence>
<organism evidence="2 3">
    <name type="scientific">Candidatus Doudnabacteria bacterium CG10_big_fil_rev_8_21_14_0_10_42_18</name>
    <dbReference type="NCBI Taxonomy" id="1974552"/>
    <lineage>
        <taxon>Bacteria</taxon>
        <taxon>Candidatus Doudnaibacteriota</taxon>
    </lineage>
</organism>
<keyword evidence="1" id="KW-0812">Transmembrane</keyword>
<evidence type="ECO:0000313" key="3">
    <source>
        <dbReference type="Proteomes" id="UP000230922"/>
    </source>
</evidence>
<feature type="transmembrane region" description="Helical" evidence="1">
    <location>
        <begin position="6"/>
        <end position="39"/>
    </location>
</feature>
<dbReference type="AlphaFoldDB" id="A0A2H0VBZ1"/>
<accession>A0A2H0VBZ1</accession>
<sequence length="177" mass="20732">MKYIIYLLAIIFLAGVNVGVFSYFKILGVGPNLFLLFVFFAATEKYSDDYLFLAFISGVFLDFFTGAFFGTFTLPILFSSFLLRIIMSNWVLLFEVNWKNLIILMTAFFTSVYIFAWLVSLATFKFGWNFQQIGFGVFTWKFVVVIIYNLLLLYPVYLFVLLLKKINRNFVPQNRNF</sequence>
<dbReference type="EMBL" id="PFAK01000001">
    <property type="protein sequence ID" value="PIR96628.1"/>
    <property type="molecule type" value="Genomic_DNA"/>
</dbReference>